<proteinExistence type="predicted"/>
<organism evidence="1 2">
    <name type="scientific">Phytophthora infestans</name>
    <name type="common">Potato late blight agent</name>
    <name type="synonym">Botrytis infestans</name>
    <dbReference type="NCBI Taxonomy" id="4787"/>
    <lineage>
        <taxon>Eukaryota</taxon>
        <taxon>Sar</taxon>
        <taxon>Stramenopiles</taxon>
        <taxon>Oomycota</taxon>
        <taxon>Peronosporomycetes</taxon>
        <taxon>Peronosporales</taxon>
        <taxon>Peronosporaceae</taxon>
        <taxon>Phytophthora</taxon>
    </lineage>
</organism>
<dbReference type="AlphaFoldDB" id="A0A8S9TQT9"/>
<name>A0A8S9TQT9_PHYIN</name>
<protein>
    <submittedName>
        <fullName evidence="1">Uncharacterized protein</fullName>
    </submittedName>
</protein>
<accession>A0A8S9TQT9</accession>
<gene>
    <name evidence="1" type="ORF">GN958_ATG19500</name>
</gene>
<evidence type="ECO:0000313" key="2">
    <source>
        <dbReference type="Proteomes" id="UP000704712"/>
    </source>
</evidence>
<reference evidence="1" key="1">
    <citation type="submission" date="2020-03" db="EMBL/GenBank/DDBJ databases">
        <title>Hybrid Assembly of Korean Phytophthora infestans isolates.</title>
        <authorList>
            <person name="Prokchorchik M."/>
            <person name="Lee Y."/>
            <person name="Seo J."/>
            <person name="Cho J.-H."/>
            <person name="Park Y.-E."/>
            <person name="Jang D.-C."/>
            <person name="Im J.-S."/>
            <person name="Choi J.-G."/>
            <person name="Park H.-J."/>
            <person name="Lee G.-B."/>
            <person name="Lee Y.-G."/>
            <person name="Hong S.-Y."/>
            <person name="Cho K."/>
            <person name="Sohn K.H."/>
        </authorList>
    </citation>
    <scope>NUCLEOTIDE SEQUENCE</scope>
    <source>
        <strain evidence="1">KR_2_A2</strain>
    </source>
</reference>
<feature type="non-terminal residue" evidence="1">
    <location>
        <position position="1"/>
    </location>
</feature>
<dbReference type="Proteomes" id="UP000704712">
    <property type="component" value="Unassembled WGS sequence"/>
</dbReference>
<dbReference type="EMBL" id="JAACNO010002742">
    <property type="protein sequence ID" value="KAF4131245.1"/>
    <property type="molecule type" value="Genomic_DNA"/>
</dbReference>
<comment type="caution">
    <text evidence="1">The sequence shown here is derived from an EMBL/GenBank/DDBJ whole genome shotgun (WGS) entry which is preliminary data.</text>
</comment>
<sequence>ALPVKEMRDIDKNLALRGENYLHDYLWMMRWLRTCMELSEKLRLRKVYLLSITSVAEGEAEGLDSKDVDVKAVPFSSESTRGYTKHHFNSQVFPKPVEK</sequence>
<evidence type="ECO:0000313" key="1">
    <source>
        <dbReference type="EMBL" id="KAF4131245.1"/>
    </source>
</evidence>